<dbReference type="InterPro" id="IPR024172">
    <property type="entry name" value="AadA/Aad9"/>
</dbReference>
<organism evidence="6 7">
    <name type="scientific">Fusibacter ferrireducens</name>
    <dbReference type="NCBI Taxonomy" id="2785058"/>
    <lineage>
        <taxon>Bacteria</taxon>
        <taxon>Bacillati</taxon>
        <taxon>Bacillota</taxon>
        <taxon>Clostridia</taxon>
        <taxon>Eubacteriales</taxon>
        <taxon>Eubacteriales Family XII. Incertae Sedis</taxon>
        <taxon>Fusibacter</taxon>
    </lineage>
</organism>
<keyword evidence="7" id="KW-1185">Reference proteome</keyword>
<dbReference type="Proteomes" id="UP000614200">
    <property type="component" value="Unassembled WGS sequence"/>
</dbReference>
<comment type="catalytic activity">
    <reaction evidence="3">
        <text>spectinomycin + ATP = 9-O-adenylylspectinomycin + diphosphate</text>
        <dbReference type="Rhea" id="RHEA:63228"/>
        <dbReference type="ChEBI" id="CHEBI:30616"/>
        <dbReference type="ChEBI" id="CHEBI:33019"/>
        <dbReference type="ChEBI" id="CHEBI:146260"/>
        <dbReference type="ChEBI" id="CHEBI:146261"/>
    </reaction>
</comment>
<evidence type="ECO:0000313" key="6">
    <source>
        <dbReference type="EMBL" id="MBF4693764.1"/>
    </source>
</evidence>
<keyword evidence="1" id="KW-0808">Transferase</keyword>
<sequence length="259" mass="30357">MNITDILEDLKEFSQSYIRENLIGIYIHGSYAMDSFYYEYSDIDLLIVVKKPLSYITKRQFVEELIKLSKRGPQKGIELSIILEEDVKKMIHPLKFDFHFSNAHIERYEKDEKYMCDKGTDPDLIAHLKVTKERGVVLFGKPIHEIIGEVKELDFINSIMNDLEDIHLNTDLDCTYYLLNLLRFRYYLIEGKIYSKIEGGKKALEEFGGAERVIIENALSCYEPLKYSKKSVDEDKLKSYFDELTVEIENSTLFKISKK</sequence>
<dbReference type="PIRSF" id="PIRSF000819">
    <property type="entry name" value="Streptomycin_3-adenylyltransf"/>
    <property type="match status" value="1"/>
</dbReference>
<evidence type="ECO:0000313" key="7">
    <source>
        <dbReference type="Proteomes" id="UP000614200"/>
    </source>
</evidence>
<dbReference type="InterPro" id="IPR043519">
    <property type="entry name" value="NT_sf"/>
</dbReference>
<dbReference type="EMBL" id="JADKNH010000006">
    <property type="protein sequence ID" value="MBF4693764.1"/>
    <property type="molecule type" value="Genomic_DNA"/>
</dbReference>
<evidence type="ECO:0000256" key="3">
    <source>
        <dbReference type="ARBA" id="ARBA00047831"/>
    </source>
</evidence>
<protein>
    <submittedName>
        <fullName evidence="6">DUF4111 domain-containing protein</fullName>
    </submittedName>
</protein>
<name>A0ABR9ZTH3_9FIRM</name>
<dbReference type="SUPFAM" id="SSF81301">
    <property type="entry name" value="Nucleotidyltransferase"/>
    <property type="match status" value="1"/>
</dbReference>
<keyword evidence="2" id="KW-0046">Antibiotic resistance</keyword>
<reference evidence="6 7" key="1">
    <citation type="submission" date="2020-11" db="EMBL/GenBank/DDBJ databases">
        <title>Fusibacter basophilias sp. nov.</title>
        <authorList>
            <person name="Qiu D."/>
        </authorList>
    </citation>
    <scope>NUCLEOTIDE SEQUENCE [LARGE SCALE GENOMIC DNA]</scope>
    <source>
        <strain evidence="6 7">Q10-2</strain>
    </source>
</reference>
<feature type="domain" description="Adenylyltransferase AadA C-terminal" evidence="4">
    <location>
        <begin position="146"/>
        <end position="243"/>
    </location>
</feature>
<evidence type="ECO:0000256" key="1">
    <source>
        <dbReference type="ARBA" id="ARBA00022679"/>
    </source>
</evidence>
<accession>A0ABR9ZTH3</accession>
<dbReference type="InterPro" id="IPR041633">
    <property type="entry name" value="Polbeta"/>
</dbReference>
<gene>
    <name evidence="6" type="ORF">ISU02_11555</name>
</gene>
<dbReference type="RefSeq" id="WP_194702000.1">
    <property type="nucleotide sequence ID" value="NZ_JADKNH010000006.1"/>
</dbReference>
<feature type="domain" description="Polymerase beta nucleotidyltransferase" evidence="5">
    <location>
        <begin position="10"/>
        <end position="75"/>
    </location>
</feature>
<dbReference type="CDD" id="cd05403">
    <property type="entry name" value="NT_KNTase_like"/>
    <property type="match status" value="1"/>
</dbReference>
<evidence type="ECO:0000259" key="5">
    <source>
        <dbReference type="Pfam" id="PF18765"/>
    </source>
</evidence>
<evidence type="ECO:0000256" key="2">
    <source>
        <dbReference type="ARBA" id="ARBA00023251"/>
    </source>
</evidence>
<comment type="caution">
    <text evidence="6">The sequence shown here is derived from an EMBL/GenBank/DDBJ whole genome shotgun (WGS) entry which is preliminary data.</text>
</comment>
<proteinExistence type="predicted"/>
<dbReference type="Pfam" id="PF18765">
    <property type="entry name" value="Polbeta"/>
    <property type="match status" value="1"/>
</dbReference>
<evidence type="ECO:0000259" key="4">
    <source>
        <dbReference type="Pfam" id="PF13427"/>
    </source>
</evidence>
<dbReference type="Gene3D" id="3.30.460.10">
    <property type="entry name" value="Beta Polymerase, domain 2"/>
    <property type="match status" value="1"/>
</dbReference>
<dbReference type="Pfam" id="PF13427">
    <property type="entry name" value="AadA_C"/>
    <property type="match status" value="1"/>
</dbReference>
<dbReference type="InterPro" id="IPR025184">
    <property type="entry name" value="AadA_C"/>
</dbReference>